<feature type="domain" description="3-oxo-5-alpha-steroid 4-dehydrogenase C-terminal" evidence="10">
    <location>
        <begin position="2"/>
        <end position="58"/>
    </location>
</feature>
<dbReference type="Proteomes" id="UP000285301">
    <property type="component" value="Unassembled WGS sequence"/>
</dbReference>
<evidence type="ECO:0000313" key="11">
    <source>
        <dbReference type="EMBL" id="RWS16441.1"/>
    </source>
</evidence>
<evidence type="ECO:0000256" key="3">
    <source>
        <dbReference type="ARBA" id="ARBA00022692"/>
    </source>
</evidence>
<evidence type="ECO:0000256" key="2">
    <source>
        <dbReference type="ARBA" id="ARBA00012522"/>
    </source>
</evidence>
<dbReference type="PANTHER" id="PTHR14624">
    <property type="entry name" value="DFG10 PROTEIN"/>
    <property type="match status" value="1"/>
</dbReference>
<comment type="function">
    <text evidence="9">Plays a key role in early steps of protein N-linked glycosylation by being involved in the conversion of polyprenol into dolichol. Acts as a polyprenal reductase that mediates the reduction of polyprenal into dolichal in a NADP-dependent mechanism. Dolichols are required for the synthesis of dolichol-linked monosaccharides and the oligosaccharide precursor used for N-glycosylation.</text>
</comment>
<dbReference type="Pfam" id="PF02544">
    <property type="entry name" value="Steroid_dh"/>
    <property type="match status" value="1"/>
</dbReference>
<dbReference type="EMBL" id="NCKU01000230">
    <property type="protein sequence ID" value="RWS16441.1"/>
    <property type="molecule type" value="Genomic_DNA"/>
</dbReference>
<evidence type="ECO:0000313" key="13">
    <source>
        <dbReference type="Proteomes" id="UP000285301"/>
    </source>
</evidence>
<evidence type="ECO:0000256" key="7">
    <source>
        <dbReference type="ARBA" id="ARBA00047186"/>
    </source>
</evidence>
<keyword evidence="13" id="KW-1185">Reference proteome</keyword>
<dbReference type="GO" id="GO:0160198">
    <property type="term" value="F:polyprenal reductase activity"/>
    <property type="evidence" value="ECO:0007669"/>
    <property type="project" value="UniProtKB-EC"/>
</dbReference>
<dbReference type="GO" id="GO:0016095">
    <property type="term" value="P:polyprenol catabolic process"/>
    <property type="evidence" value="ECO:0007669"/>
    <property type="project" value="UniProtKB-UniRule"/>
</dbReference>
<evidence type="ECO:0000256" key="4">
    <source>
        <dbReference type="ARBA" id="ARBA00022989"/>
    </source>
</evidence>
<protein>
    <recommendedName>
        <fullName evidence="7 9">Polyprenal reductase</fullName>
        <ecNumber evidence="2 9">1.3.1.94</ecNumber>
    </recommendedName>
</protein>
<proteinExistence type="inferred from homology"/>
<gene>
    <name evidence="12" type="ORF">B4U79_03894</name>
    <name evidence="11" type="ORF">B4U79_10081</name>
</gene>
<keyword evidence="4 9" id="KW-1133">Transmembrane helix</keyword>
<comment type="caution">
    <text evidence="11">The sequence shown here is derived from an EMBL/GenBank/DDBJ whole genome shotgun (WGS) entry which is preliminary data.</text>
</comment>
<evidence type="ECO:0000313" key="12">
    <source>
        <dbReference type="EMBL" id="RWS16450.1"/>
    </source>
</evidence>
<dbReference type="InterPro" id="IPR001104">
    <property type="entry name" value="3-oxo-5_a-steroid_4-DH_C"/>
</dbReference>
<evidence type="ECO:0000256" key="8">
    <source>
        <dbReference type="ARBA" id="ARBA00049427"/>
    </source>
</evidence>
<dbReference type="OrthoDB" id="5788137at2759"/>
<comment type="caution">
    <text evidence="9">Lacks conserved residue(s) required for the propagation of feature annotation.</text>
</comment>
<dbReference type="GO" id="GO:0102389">
    <property type="term" value="F:polyprenol reductase activity"/>
    <property type="evidence" value="ECO:0007669"/>
    <property type="project" value="UniProtKB-UniRule"/>
</dbReference>
<evidence type="ECO:0000256" key="5">
    <source>
        <dbReference type="ARBA" id="ARBA00023136"/>
    </source>
</evidence>
<dbReference type="EMBL" id="NCKU01000229">
    <property type="protein sequence ID" value="RWS16450.1"/>
    <property type="molecule type" value="Genomic_DNA"/>
</dbReference>
<keyword evidence="5 9" id="KW-0472">Membrane</keyword>
<feature type="transmembrane region" description="Helical" evidence="9">
    <location>
        <begin position="20"/>
        <end position="39"/>
    </location>
</feature>
<keyword evidence="3 9" id="KW-0812">Transmembrane</keyword>
<dbReference type="InterPro" id="IPR039698">
    <property type="entry name" value="Dfg10/SRD5A3"/>
</dbReference>
<comment type="catalytic activity">
    <reaction evidence="8 9">
        <text>a di-trans,poly-cis-dolichal + NADP(+) = a di-trans,poly-cis-polyprenal + NADPH + H(+)</text>
        <dbReference type="Rhea" id="RHEA:80727"/>
        <dbReference type="Rhea" id="RHEA-COMP:19536"/>
        <dbReference type="Rhea" id="RHEA-COMP:19537"/>
        <dbReference type="ChEBI" id="CHEBI:15378"/>
        <dbReference type="ChEBI" id="CHEBI:57783"/>
        <dbReference type="ChEBI" id="CHEBI:58349"/>
        <dbReference type="ChEBI" id="CHEBI:231623"/>
        <dbReference type="ChEBI" id="CHEBI:231637"/>
        <dbReference type="EC" id="1.3.1.94"/>
    </reaction>
    <physiologicalReaction direction="right-to-left" evidence="8 9">
        <dbReference type="Rhea" id="RHEA:80729"/>
    </physiologicalReaction>
</comment>
<evidence type="ECO:0000256" key="1">
    <source>
        <dbReference type="ARBA" id="ARBA00004127"/>
    </source>
</evidence>
<dbReference type="GO" id="GO:0006488">
    <property type="term" value="P:dolichol-linked oligosaccharide biosynthetic process"/>
    <property type="evidence" value="ECO:0007669"/>
    <property type="project" value="UniProtKB-UniRule"/>
</dbReference>
<accession>A0A3S4RI15</accession>
<organism evidence="11 13">
    <name type="scientific">Dinothrombium tinctorium</name>
    <dbReference type="NCBI Taxonomy" id="1965070"/>
    <lineage>
        <taxon>Eukaryota</taxon>
        <taxon>Metazoa</taxon>
        <taxon>Ecdysozoa</taxon>
        <taxon>Arthropoda</taxon>
        <taxon>Chelicerata</taxon>
        <taxon>Arachnida</taxon>
        <taxon>Acari</taxon>
        <taxon>Acariformes</taxon>
        <taxon>Trombidiformes</taxon>
        <taxon>Prostigmata</taxon>
        <taxon>Anystina</taxon>
        <taxon>Parasitengona</taxon>
        <taxon>Trombidioidea</taxon>
        <taxon>Trombidiidae</taxon>
        <taxon>Dinothrombium</taxon>
    </lineage>
</organism>
<evidence type="ECO:0000259" key="10">
    <source>
        <dbReference type="Pfam" id="PF02544"/>
    </source>
</evidence>
<reference evidence="11 13" key="1">
    <citation type="journal article" date="2018" name="Gigascience">
        <title>Genomes of trombidid mites reveal novel predicted allergens and laterally-transferred genes associated with secondary metabolism.</title>
        <authorList>
            <person name="Dong X."/>
            <person name="Chaisiri K."/>
            <person name="Xia D."/>
            <person name="Armstrong S.D."/>
            <person name="Fang Y."/>
            <person name="Donnelly M.J."/>
            <person name="Kadowaki T."/>
            <person name="McGarry J.W."/>
            <person name="Darby A.C."/>
            <person name="Makepeace B.L."/>
        </authorList>
    </citation>
    <scope>NUCLEOTIDE SEQUENCE [LARGE SCALE GENOMIC DNA]</scope>
    <source>
        <strain evidence="11">UoL-WK</strain>
    </source>
</reference>
<reference evidence="11" key="2">
    <citation type="submission" date="2018-11" db="EMBL/GenBank/DDBJ databases">
        <title>Trombidioid mite genomics.</title>
        <authorList>
            <person name="Dong X."/>
        </authorList>
    </citation>
    <scope>NUCLEOTIDE SEQUENCE</scope>
    <source>
        <strain evidence="11">UoL-WK</strain>
    </source>
</reference>
<comment type="subcellular location">
    <subcellularLocation>
        <location evidence="1">Endomembrane system</location>
        <topology evidence="1">Multi-pass membrane protein</topology>
    </subcellularLocation>
    <subcellularLocation>
        <location evidence="9">Endoplasmic reticulum membrane</location>
    </subcellularLocation>
</comment>
<dbReference type="GO" id="GO:0003865">
    <property type="term" value="F:3-oxo-5-alpha-steroid 4-dehydrogenase activity"/>
    <property type="evidence" value="ECO:0007669"/>
    <property type="project" value="TreeGrafter"/>
</dbReference>
<evidence type="ECO:0000256" key="6">
    <source>
        <dbReference type="ARBA" id="ARBA00046320"/>
    </source>
</evidence>
<keyword evidence="9" id="KW-0560">Oxidoreductase</keyword>
<sequence>MIYFSFYLMSNCDSSWHGLLSWVIVSQTLSSILAHRWYVNKFGDRYPKRRKAIIPFIF</sequence>
<dbReference type="EC" id="1.3.1.94" evidence="2 9"/>
<keyword evidence="9" id="KW-0256">Endoplasmic reticulum</keyword>
<keyword evidence="9" id="KW-0521">NADP</keyword>
<dbReference type="GO" id="GO:0005789">
    <property type="term" value="C:endoplasmic reticulum membrane"/>
    <property type="evidence" value="ECO:0007669"/>
    <property type="project" value="UniProtKB-SubCell"/>
</dbReference>
<comment type="similarity">
    <text evidence="6 9">Belongs to the steroid 5-alpha reductase family. Polyprenal reductase subfamily.</text>
</comment>
<dbReference type="PANTHER" id="PTHR14624:SF0">
    <property type="entry name" value="POLYPRENOL REDUCTASE"/>
    <property type="match status" value="1"/>
</dbReference>
<comment type="pathway">
    <text evidence="9">Protein modification; protein glycosylation.</text>
</comment>
<name>A0A3S4RI15_9ACAR</name>
<dbReference type="AlphaFoldDB" id="A0A3S4RI15"/>
<evidence type="ECO:0000256" key="9">
    <source>
        <dbReference type="RuleBase" id="RU367081"/>
    </source>
</evidence>